<proteinExistence type="predicted"/>
<name>A0A9P3UI17_LYOSH</name>
<feature type="region of interest" description="Disordered" evidence="1">
    <location>
        <begin position="870"/>
        <end position="890"/>
    </location>
</feature>
<dbReference type="EMBL" id="BRPK01000001">
    <property type="protein sequence ID" value="GLB33612.1"/>
    <property type="molecule type" value="Genomic_DNA"/>
</dbReference>
<dbReference type="Proteomes" id="UP001063166">
    <property type="component" value="Unassembled WGS sequence"/>
</dbReference>
<feature type="domain" description="CHAT" evidence="2">
    <location>
        <begin position="799"/>
        <end position="1058"/>
    </location>
</feature>
<dbReference type="InterPro" id="IPR024983">
    <property type="entry name" value="CHAT_dom"/>
</dbReference>
<dbReference type="OrthoDB" id="9991317at2759"/>
<dbReference type="AlphaFoldDB" id="A0A9P3UI17"/>
<reference evidence="3" key="1">
    <citation type="submission" date="2022-07" db="EMBL/GenBank/DDBJ databases">
        <title>The genome of Lyophyllum shimeji provides insight into the initial evolution of ectomycorrhizal fungal genome.</title>
        <authorList>
            <person name="Kobayashi Y."/>
            <person name="Shibata T."/>
            <person name="Hirakawa H."/>
            <person name="Shigenobu S."/>
            <person name="Nishiyama T."/>
            <person name="Yamada A."/>
            <person name="Hasebe M."/>
            <person name="Kawaguchi M."/>
        </authorList>
    </citation>
    <scope>NUCLEOTIDE SEQUENCE</scope>
    <source>
        <strain evidence="3">AT787</strain>
    </source>
</reference>
<organism evidence="3 4">
    <name type="scientific">Lyophyllum shimeji</name>
    <name type="common">Hon-shimeji</name>
    <name type="synonym">Tricholoma shimeji</name>
    <dbReference type="NCBI Taxonomy" id="47721"/>
    <lineage>
        <taxon>Eukaryota</taxon>
        <taxon>Fungi</taxon>
        <taxon>Dikarya</taxon>
        <taxon>Basidiomycota</taxon>
        <taxon>Agaricomycotina</taxon>
        <taxon>Agaricomycetes</taxon>
        <taxon>Agaricomycetidae</taxon>
        <taxon>Agaricales</taxon>
        <taxon>Tricholomatineae</taxon>
        <taxon>Lyophyllaceae</taxon>
        <taxon>Lyophyllum</taxon>
    </lineage>
</organism>
<evidence type="ECO:0000313" key="3">
    <source>
        <dbReference type="EMBL" id="GLB33612.1"/>
    </source>
</evidence>
<protein>
    <recommendedName>
        <fullName evidence="2">CHAT domain-containing protein</fullName>
    </recommendedName>
</protein>
<dbReference type="Pfam" id="PF12770">
    <property type="entry name" value="CHAT"/>
    <property type="match status" value="1"/>
</dbReference>
<sequence>MSTIVLNTGTDRRCAISLSMVCGAQLSMAPPEDTLIGTAITCLHRDDFVGLCELLPSLNQEQAFSRLALVFKQCHVDLMLKEAVQASKEVWDASLRKRPIKTYGVEDVYASCMYYMIQELGRKLLEGDAWETEESPAKLPLQQLRQHVIERRRADELMFLFRAERSLYSLEEMVSNLTEALSTSPARSRSSEDKELQNFRTSLHIALARALCELDRIEEFRVHVELARASSTALGDHNQCMWVRYLAVLCKEYGDPSEKIEELEHIALQFSRMKDRRGFLTCKMAIARHHQKQQQSVEYHSAVISAFHGTINVLTVSGQQSSSADTNSYQIGSALLFWQYYMGMMPHDMRHFQFLGTALELGTKFFEVHPRCSIPEMRFALSSDLSALYGQNLGDTTNEIKWAAKAVTHAKETGDHEAILEAETRFRIILSKRNIRPGGDRYGFYLTGWRETQKRDLEIEYQEAGQKERWEDQFAFANKLFMLQLSEQLQEGTLITGEPWLSRTKHVLERLPDNDLRSARDMAMDMSIAGTIFESRDVERAAGMLEQIIQNDDNTRDPSLRQKAYFLLGRARLEMYRETKNQCHLDESRRLLDVVAQETLREGQPDMSACSSRALYHIQEAESLWNAERDGIWNLGGLDGLLTRFSLRERNEGGPIDVFAIAYDACFAIGDHTIAWKWAQKAKARGFIHALGVHSERNFAADRQLLTPEATTIISDQLQGKGADFEWLPERGDDVVLIDWVTAGETIYLLGVRPGNPPVMHKLEIGLSTVEEWYSDLVKSNDNLSDADEARETLSELAALCKPLESHEVARPGDLLVLCPTKVLSKIPLHALEVDGDVLLARNPVVYTHALPVLRECFWRVDKRNENPTEGKHALFGNPRGDSPGGESSVRRMGAAMHAETFVRGDATRARFLAACQSSKFIHYHGHVAPLPQGHAMKFADSALGVADIFATNIRRYSPFVSIVGCGSGSEKVRLGDEPLGLVSAFIYAGASTVLATLWPINDTLSGEPFSRYLFDQFVAGTGPQLNLARALQEAALKLRVQKDTQAPYYWAGYVLHGRWMFKL</sequence>
<gene>
    <name evidence="3" type="ORF">LshimejAT787_0104960</name>
</gene>
<evidence type="ECO:0000259" key="2">
    <source>
        <dbReference type="Pfam" id="PF12770"/>
    </source>
</evidence>
<comment type="caution">
    <text evidence="3">The sequence shown here is derived from an EMBL/GenBank/DDBJ whole genome shotgun (WGS) entry which is preliminary data.</text>
</comment>
<keyword evidence="4" id="KW-1185">Reference proteome</keyword>
<evidence type="ECO:0000313" key="4">
    <source>
        <dbReference type="Proteomes" id="UP001063166"/>
    </source>
</evidence>
<evidence type="ECO:0000256" key="1">
    <source>
        <dbReference type="SAM" id="MobiDB-lite"/>
    </source>
</evidence>
<accession>A0A9P3UI17</accession>